<evidence type="ECO:0000313" key="1">
    <source>
        <dbReference type="EMBL" id="ARF10223.1"/>
    </source>
</evidence>
<sequence length="500" mass="59524">MEQTRYYEKYNINIDNRLIKKTSKKNKTNIKLTFVKNTNNIYHNNKNIHDDYHQIQLKGFVPVKSILNIVDDSDKCIIEAFNSNIIRIHYKHKINNDNIFDLYVSLEGIKGEYSKYFNTKHKLFTQIDETFTYNPEYFYIKLPIIINEFNVQDDYLFTLHKHYIGGISIDFLNSIKYTVNDYILEMPITFYNLIQYDENITLHLEIIPFINYCSTDIFNLGKTYNNIQSLKLTSSEFPNVKNYILINNNNNTDNIILFKYLDKRILIHIPCGFYSVQQLSSLISKTINESVDDNYHFYHKIINKNNEFYIKFYLFLKQKNVNDLNNNCYIFVNNKYKKYNIINNNIEYIFTLVSYSFEVNNLTCQNLLNLNSCSLFKLKYYFKLYEYNYFYMTINQFNTYEYSGLDIKPFAKIQLGTNELTNNKTLFNTFVDSVKNYISPVISVSALYIDFYDPFGNKIDFFNLNYSFSLEMTCVFNLPNGTLINPKTSQNYAARYDSVV</sequence>
<accession>A0A1V0SES6</accession>
<proteinExistence type="predicted"/>
<protein>
    <submittedName>
        <fullName evidence="1">Uncharacterized protein</fullName>
    </submittedName>
</protein>
<organism evidence="1">
    <name type="scientific">Hokovirus HKV1</name>
    <dbReference type="NCBI Taxonomy" id="1977638"/>
    <lineage>
        <taxon>Viruses</taxon>
        <taxon>Varidnaviria</taxon>
        <taxon>Bamfordvirae</taxon>
        <taxon>Nucleocytoviricota</taxon>
        <taxon>Megaviricetes</taxon>
        <taxon>Imitervirales</taxon>
        <taxon>Mimiviridae</taxon>
        <taxon>Klosneuvirinae</taxon>
        <taxon>Hokovirus</taxon>
    </lineage>
</organism>
<gene>
    <name evidence="1" type="ORF">Hokovirus_1_102</name>
</gene>
<name>A0A1V0SES6_9VIRU</name>
<dbReference type="EMBL" id="KY684103">
    <property type="protein sequence ID" value="ARF10223.1"/>
    <property type="molecule type" value="Genomic_DNA"/>
</dbReference>
<reference evidence="1" key="1">
    <citation type="journal article" date="2017" name="Science">
        <title>Giant viruses with an expanded complement of translation system components.</title>
        <authorList>
            <person name="Schulz F."/>
            <person name="Yutin N."/>
            <person name="Ivanova N.N."/>
            <person name="Ortega D.R."/>
            <person name="Lee T.K."/>
            <person name="Vierheilig J."/>
            <person name="Daims H."/>
            <person name="Horn M."/>
            <person name="Wagner M."/>
            <person name="Jensen G.J."/>
            <person name="Kyrpides N.C."/>
            <person name="Koonin E.V."/>
            <person name="Woyke T."/>
        </authorList>
    </citation>
    <scope>NUCLEOTIDE SEQUENCE</scope>
    <source>
        <strain evidence="1">HKV1</strain>
    </source>
</reference>